<dbReference type="EMBL" id="CP003282">
    <property type="protein sequence ID" value="AFG37810.1"/>
    <property type="molecule type" value="Genomic_DNA"/>
</dbReference>
<organism evidence="2 3">
    <name type="scientific">Spirochaeta africana (strain ATCC 700263 / DSM 8902 / Z-7692)</name>
    <dbReference type="NCBI Taxonomy" id="889378"/>
    <lineage>
        <taxon>Bacteria</taxon>
        <taxon>Pseudomonadati</taxon>
        <taxon>Spirochaetota</taxon>
        <taxon>Spirochaetia</taxon>
        <taxon>Spirochaetales</taxon>
        <taxon>Spirochaetaceae</taxon>
        <taxon>Spirochaeta</taxon>
    </lineage>
</organism>
<sequence length="180" mass="20155">MLMRVFLPLILLSTGLSTLTAFPIVESQTLDQADFRFPADALESPHENKPVLFAIAMSATQENGEEQQVQLMDWHQRLQSDSRVPDDLPIYHFAVIESPPFFVRGLIRRGIRRSLQGKVSDDRAAVLFVDSTLEFARTAGIPLDTQATMVVLNPDGSLRGYIKGDLTSQSWEQLLSLLLE</sequence>
<keyword evidence="1" id="KW-0732">Signal</keyword>
<dbReference type="KEGG" id="sfc:Spiaf_1753"/>
<proteinExistence type="predicted"/>
<protein>
    <recommendedName>
        <fullName evidence="4">Thioredoxin domain-containing protein</fullName>
    </recommendedName>
</protein>
<name>H9UJW7_SPIAZ</name>
<reference evidence="3" key="1">
    <citation type="journal article" date="2013" name="Stand. Genomic Sci.">
        <title>Complete genome sequence of the halophilic bacterium Spirochaeta africana type strain (Z-7692(T)) from the alkaline Lake Magadi in the East African Rift.</title>
        <authorList>
            <person name="Liolos K."/>
            <person name="Abt B."/>
            <person name="Scheuner C."/>
            <person name="Teshima H."/>
            <person name="Held B."/>
            <person name="Lapidus A."/>
            <person name="Nolan M."/>
            <person name="Lucas S."/>
            <person name="Deshpande S."/>
            <person name="Cheng J.F."/>
            <person name="Tapia R."/>
            <person name="Goodwin L.A."/>
            <person name="Pitluck S."/>
            <person name="Pagani I."/>
            <person name="Ivanova N."/>
            <person name="Mavromatis K."/>
            <person name="Mikhailova N."/>
            <person name="Huntemann M."/>
            <person name="Pati A."/>
            <person name="Chen A."/>
            <person name="Palaniappan K."/>
            <person name="Land M."/>
            <person name="Rohde M."/>
            <person name="Tindall B.J."/>
            <person name="Detter J.C."/>
            <person name="Goker M."/>
            <person name="Bristow J."/>
            <person name="Eisen J.A."/>
            <person name="Markowitz V."/>
            <person name="Hugenholtz P."/>
            <person name="Woyke T."/>
            <person name="Klenk H.P."/>
            <person name="Kyrpides N.C."/>
        </authorList>
    </citation>
    <scope>NUCLEOTIDE SEQUENCE</scope>
    <source>
        <strain evidence="3">ATCC 700263 / DSM 8902 / Z-7692</strain>
    </source>
</reference>
<dbReference type="STRING" id="889378.Spiaf_1753"/>
<accession>H9UJW7</accession>
<dbReference type="Proteomes" id="UP000007383">
    <property type="component" value="Chromosome"/>
</dbReference>
<dbReference type="RefSeq" id="WP_014455793.1">
    <property type="nucleotide sequence ID" value="NC_017098.1"/>
</dbReference>
<dbReference type="eggNOG" id="ENOG50344R2">
    <property type="taxonomic scope" value="Bacteria"/>
</dbReference>
<evidence type="ECO:0008006" key="4">
    <source>
        <dbReference type="Google" id="ProtNLM"/>
    </source>
</evidence>
<keyword evidence="3" id="KW-1185">Reference proteome</keyword>
<dbReference type="OrthoDB" id="371061at2"/>
<gene>
    <name evidence="2" type="ordered locus">Spiaf_1753</name>
</gene>
<dbReference type="PATRIC" id="fig|889378.3.peg.1740"/>
<feature type="chain" id="PRO_5003623065" description="Thioredoxin domain-containing protein" evidence="1">
    <location>
        <begin position="22"/>
        <end position="180"/>
    </location>
</feature>
<dbReference type="AlphaFoldDB" id="H9UJW7"/>
<feature type="signal peptide" evidence="1">
    <location>
        <begin position="1"/>
        <end position="21"/>
    </location>
</feature>
<evidence type="ECO:0000256" key="1">
    <source>
        <dbReference type="SAM" id="SignalP"/>
    </source>
</evidence>
<evidence type="ECO:0000313" key="3">
    <source>
        <dbReference type="Proteomes" id="UP000007383"/>
    </source>
</evidence>
<dbReference type="HOGENOM" id="CLU_1495293_0_0_12"/>
<evidence type="ECO:0000313" key="2">
    <source>
        <dbReference type="EMBL" id="AFG37810.1"/>
    </source>
</evidence>